<dbReference type="PROSITE" id="PS50966">
    <property type="entry name" value="ZF_SWIM"/>
    <property type="match status" value="1"/>
</dbReference>
<sequence>MISRNRSSVHTTATKNNSNFCILVRGVVYNVTVTMRPKKNAQTKPSTTSVLQPKCYRIYNEVSSLSAVKLKQLCGQYNIDPTLPKKAKIQRNIVHSIKYCENEESSSFAILSARCNASQSSNADEVKVLFVVIDKITGEPYSGYCTCTAGFSGTCGHVGATLFLVAEQMANGVAKFTSNDKRSCTDKLCGWAQPEGSHVEPDIFENFNIKKRK</sequence>
<accession>A0ABY7EBI8</accession>
<evidence type="ECO:0000259" key="2">
    <source>
        <dbReference type="PROSITE" id="PS50966"/>
    </source>
</evidence>
<dbReference type="Proteomes" id="UP001164746">
    <property type="component" value="Chromosome 6"/>
</dbReference>
<proteinExistence type="predicted"/>
<keyword evidence="1" id="KW-0862">Zinc</keyword>
<reference evidence="3" key="1">
    <citation type="submission" date="2022-11" db="EMBL/GenBank/DDBJ databases">
        <title>Centuries of genome instability and evolution in soft-shell clam transmissible cancer (bioRxiv).</title>
        <authorList>
            <person name="Hart S.F.M."/>
            <person name="Yonemitsu M.A."/>
            <person name="Giersch R.M."/>
            <person name="Beal B.F."/>
            <person name="Arriagada G."/>
            <person name="Davis B.W."/>
            <person name="Ostrander E.A."/>
            <person name="Goff S.P."/>
            <person name="Metzger M.J."/>
        </authorList>
    </citation>
    <scope>NUCLEOTIDE SEQUENCE</scope>
    <source>
        <strain evidence="3">MELC-2E11</strain>
        <tissue evidence="3">Siphon/mantle</tissue>
    </source>
</reference>
<dbReference type="EMBL" id="CP111017">
    <property type="protein sequence ID" value="WAR07402.1"/>
    <property type="molecule type" value="Genomic_DNA"/>
</dbReference>
<dbReference type="PANTHER" id="PTHR47526">
    <property type="entry name" value="ATP-DEPENDENT DNA HELICASE"/>
    <property type="match status" value="1"/>
</dbReference>
<evidence type="ECO:0000313" key="4">
    <source>
        <dbReference type="Proteomes" id="UP001164746"/>
    </source>
</evidence>
<evidence type="ECO:0000313" key="3">
    <source>
        <dbReference type="EMBL" id="WAR07402.1"/>
    </source>
</evidence>
<gene>
    <name evidence="3" type="ORF">MAR_017360</name>
</gene>
<protein>
    <recommendedName>
        <fullName evidence="2">SWIM-type domain-containing protein</fullName>
    </recommendedName>
</protein>
<keyword evidence="1" id="KW-0479">Metal-binding</keyword>
<keyword evidence="1" id="KW-0863">Zinc-finger</keyword>
<evidence type="ECO:0000256" key="1">
    <source>
        <dbReference type="PROSITE-ProRule" id="PRU00325"/>
    </source>
</evidence>
<dbReference type="InterPro" id="IPR007527">
    <property type="entry name" value="Znf_SWIM"/>
</dbReference>
<name>A0ABY7EBI8_MYAAR</name>
<dbReference type="PANTHER" id="PTHR47526:SF3">
    <property type="entry name" value="PHD-TYPE DOMAIN-CONTAINING PROTEIN"/>
    <property type="match status" value="1"/>
</dbReference>
<keyword evidence="4" id="KW-1185">Reference proteome</keyword>
<organism evidence="3 4">
    <name type="scientific">Mya arenaria</name>
    <name type="common">Soft-shell clam</name>
    <dbReference type="NCBI Taxonomy" id="6604"/>
    <lineage>
        <taxon>Eukaryota</taxon>
        <taxon>Metazoa</taxon>
        <taxon>Spiralia</taxon>
        <taxon>Lophotrochozoa</taxon>
        <taxon>Mollusca</taxon>
        <taxon>Bivalvia</taxon>
        <taxon>Autobranchia</taxon>
        <taxon>Heteroconchia</taxon>
        <taxon>Euheterodonta</taxon>
        <taxon>Imparidentia</taxon>
        <taxon>Neoheterodontei</taxon>
        <taxon>Myida</taxon>
        <taxon>Myoidea</taxon>
        <taxon>Myidae</taxon>
        <taxon>Mya</taxon>
    </lineage>
</organism>
<feature type="domain" description="SWIM-type" evidence="2">
    <location>
        <begin position="130"/>
        <end position="166"/>
    </location>
</feature>